<feature type="compositionally biased region" description="Basic and acidic residues" evidence="1">
    <location>
        <begin position="504"/>
        <end position="518"/>
    </location>
</feature>
<protein>
    <submittedName>
        <fullName evidence="2">Putative secreted protein</fullName>
    </submittedName>
</protein>
<feature type="compositionally biased region" description="Basic residues" evidence="1">
    <location>
        <begin position="543"/>
        <end position="557"/>
    </location>
</feature>
<feature type="compositionally biased region" description="Basic and acidic residues" evidence="1">
    <location>
        <begin position="413"/>
        <end position="422"/>
    </location>
</feature>
<feature type="compositionally biased region" description="Basic and acidic residues" evidence="1">
    <location>
        <begin position="329"/>
        <end position="340"/>
    </location>
</feature>
<feature type="region of interest" description="Disordered" evidence="1">
    <location>
        <begin position="350"/>
        <end position="369"/>
    </location>
</feature>
<sequence>MTCRTRLWDMPANAPTTKQSLPPYRKVRDVFLRQQTAPAAHSRGHRGRLCHRILRRGISRPRGRPSRTGRHRGPGAPLRTRPGPAHREPVAGQPGPYAELPAVRRCRPAAVQLPRQPSAVHQRRGCHRRLGGADVPLPHPRPRALPHGLVPAVRRDRGHHLPGQGHPHGGGVGQMPGQQQRRRFQRRVPLRLSRVRLHRSRTADPDQRQRAVLHHPQDPRRTAGRMAPHRQHTGPGRAARPGGMGRLAHRPAEQPADADHAADRVRRHEHRADRPLPADGRRPVAHRRPAVRPRSGVRPPGGQPGPAQRTARQHPGTQVDRSRPGVQGHRHDPLPGHRHQRLELHRQRAHLRHRRQQPGGALSRPERHRRLPEQGHVRKLQHLQHAHPHPGTVRAGPEPGRAVRLLRAGVAQPDDRPAEPRRQPRPHHLLHPAQPGRPTRCGPGVGRRHLEHRLRHLLVLPGHRPGDAHQADGLHLLPQRQHADREPVRALGAQLVRARHHGHPDHDVPRQRHHDPAGHRQRQWHLGDACPHPGVDHRGDRQRQRRRAEHHHHPRQLRHPDPRLDLRRHGHRPPAHAGRHASGQRQPERHRDHLRSGGPVRQLR</sequence>
<dbReference type="EMBL" id="AMLP01000061">
    <property type="protein sequence ID" value="ELS57373.1"/>
    <property type="molecule type" value="Genomic_DNA"/>
</dbReference>
<feature type="compositionally biased region" description="Basic and acidic residues" evidence="1">
    <location>
        <begin position="558"/>
        <end position="567"/>
    </location>
</feature>
<dbReference type="Proteomes" id="UP000011205">
    <property type="component" value="Unassembled WGS sequence"/>
</dbReference>
<gene>
    <name evidence="2" type="ORF">STVIR_1814</name>
</gene>
<name>L8PMS9_STRVR</name>
<feature type="region of interest" description="Disordered" evidence="1">
    <location>
        <begin position="409"/>
        <end position="446"/>
    </location>
</feature>
<feature type="compositionally biased region" description="Basic residues" evidence="1">
    <location>
        <begin position="42"/>
        <end position="73"/>
    </location>
</feature>
<feature type="compositionally biased region" description="Basic residues" evidence="1">
    <location>
        <begin position="568"/>
        <end position="579"/>
    </location>
</feature>
<feature type="compositionally biased region" description="Basic residues" evidence="1">
    <location>
        <begin position="180"/>
        <end position="200"/>
    </location>
</feature>
<feature type="compositionally biased region" description="Low complexity" evidence="1">
    <location>
        <begin position="292"/>
        <end position="309"/>
    </location>
</feature>
<proteinExistence type="predicted"/>
<feature type="compositionally biased region" description="Basic and acidic residues" evidence="1">
    <location>
        <begin position="201"/>
        <end position="221"/>
    </location>
</feature>
<evidence type="ECO:0000256" key="1">
    <source>
        <dbReference type="SAM" id="MobiDB-lite"/>
    </source>
</evidence>
<feature type="compositionally biased region" description="Basic and acidic residues" evidence="1">
    <location>
        <begin position="586"/>
        <end position="595"/>
    </location>
</feature>
<feature type="region of interest" description="Disordered" evidence="1">
    <location>
        <begin position="1"/>
        <end position="21"/>
    </location>
</feature>
<reference evidence="2 3" key="1">
    <citation type="journal article" date="2013" name="Genome Announc.">
        <title>Draft Genome Sequence of Streptomyces viridochromogenes Strain Tu57, Producer of Avilamycin.</title>
        <authorList>
            <person name="Gruning B.A."/>
            <person name="Erxleben A."/>
            <person name="Hahnlein A."/>
            <person name="Gunther S."/>
        </authorList>
    </citation>
    <scope>NUCLEOTIDE SEQUENCE [LARGE SCALE GENOMIC DNA]</scope>
    <source>
        <strain evidence="2 3">Tue57</strain>
    </source>
</reference>
<feature type="region of interest" description="Disordered" evidence="1">
    <location>
        <begin position="498"/>
        <end position="604"/>
    </location>
</feature>
<feature type="region of interest" description="Disordered" evidence="1">
    <location>
        <begin position="159"/>
        <end position="340"/>
    </location>
</feature>
<feature type="region of interest" description="Disordered" evidence="1">
    <location>
        <begin position="37"/>
        <end position="98"/>
    </location>
</feature>
<dbReference type="AlphaFoldDB" id="L8PMS9"/>
<evidence type="ECO:0000313" key="3">
    <source>
        <dbReference type="Proteomes" id="UP000011205"/>
    </source>
</evidence>
<organism evidence="2 3">
    <name type="scientific">Streptomyces viridochromogenes Tue57</name>
    <dbReference type="NCBI Taxonomy" id="1160705"/>
    <lineage>
        <taxon>Bacteria</taxon>
        <taxon>Bacillati</taxon>
        <taxon>Actinomycetota</taxon>
        <taxon>Actinomycetes</taxon>
        <taxon>Kitasatosporales</taxon>
        <taxon>Streptomycetaceae</taxon>
        <taxon>Streptomyces</taxon>
    </lineage>
</organism>
<feature type="compositionally biased region" description="Basic and acidic residues" evidence="1">
    <location>
        <begin position="257"/>
        <end position="282"/>
    </location>
</feature>
<comment type="caution">
    <text evidence="2">The sequence shown here is derived from an EMBL/GenBank/DDBJ whole genome shotgun (WGS) entry which is preliminary data.</text>
</comment>
<evidence type="ECO:0000313" key="2">
    <source>
        <dbReference type="EMBL" id="ELS57373.1"/>
    </source>
</evidence>
<accession>L8PMS9</accession>